<dbReference type="Pfam" id="PF02668">
    <property type="entry name" value="TauD"/>
    <property type="match status" value="1"/>
</dbReference>
<comment type="caution">
    <text evidence="3">The sequence shown here is derived from an EMBL/GenBank/DDBJ whole genome shotgun (WGS) entry which is preliminary data.</text>
</comment>
<proteinExistence type="predicted"/>
<organism evidence="3 4">
    <name type="scientific">Penicillium frequentans</name>
    <dbReference type="NCBI Taxonomy" id="3151616"/>
    <lineage>
        <taxon>Eukaryota</taxon>
        <taxon>Fungi</taxon>
        <taxon>Dikarya</taxon>
        <taxon>Ascomycota</taxon>
        <taxon>Pezizomycotina</taxon>
        <taxon>Eurotiomycetes</taxon>
        <taxon>Eurotiomycetidae</taxon>
        <taxon>Eurotiales</taxon>
        <taxon>Aspergillaceae</taxon>
        <taxon>Penicillium</taxon>
    </lineage>
</organism>
<dbReference type="GO" id="GO:0016491">
    <property type="term" value="F:oxidoreductase activity"/>
    <property type="evidence" value="ECO:0007669"/>
    <property type="project" value="UniProtKB-KW"/>
</dbReference>
<evidence type="ECO:0000259" key="2">
    <source>
        <dbReference type="Pfam" id="PF02668"/>
    </source>
</evidence>
<dbReference type="EMBL" id="JAQIZZ010000002">
    <property type="protein sequence ID" value="KAJ5552951.1"/>
    <property type="molecule type" value="Genomic_DNA"/>
</dbReference>
<keyword evidence="1" id="KW-0560">Oxidoreductase</keyword>
<gene>
    <name evidence="3" type="ORF">N7494_002329</name>
</gene>
<reference evidence="3 4" key="1">
    <citation type="journal article" date="2023" name="IMA Fungus">
        <title>Comparative genomic study of the Penicillium genus elucidates a diverse pangenome and 15 lateral gene transfer events.</title>
        <authorList>
            <person name="Petersen C."/>
            <person name="Sorensen T."/>
            <person name="Nielsen M.R."/>
            <person name="Sondergaard T.E."/>
            <person name="Sorensen J.L."/>
            <person name="Fitzpatrick D.A."/>
            <person name="Frisvad J.C."/>
            <person name="Nielsen K.L."/>
        </authorList>
    </citation>
    <scope>NUCLEOTIDE SEQUENCE [LARGE SCALE GENOMIC DNA]</scope>
    <source>
        <strain evidence="3 4">IBT 35679</strain>
    </source>
</reference>
<dbReference type="Proteomes" id="UP001220324">
    <property type="component" value="Unassembled WGS sequence"/>
</dbReference>
<dbReference type="AlphaFoldDB" id="A0AAD6D4J6"/>
<name>A0AAD6D4J6_9EURO</name>
<dbReference type="Gene3D" id="3.60.130.10">
    <property type="entry name" value="Clavaminate synthase-like"/>
    <property type="match status" value="1"/>
</dbReference>
<sequence length="292" mass="33593">MLALRILPRRLSWVAPEKPCQRQFASVPQLYAANPGAPKNTEHVRQVDQHLRDSGIVKIELQFADDNCSYLRQLLLQLHKYHDHGLPTTHSASRGWFWDVRPQLDPRTDAYIARSETMSQFPWHTDCSYEKAPARYFALQVIQPDKCGGGTLSVLETARLVSLLSPSVLEALGQPEFRINVPPEFLKEESVTHVVGKLLQVNDKPRTTQLRFREDIITPLTKTAKVAFEELQRALASDDIQSRVVRLTSSMLPRGSIIAMDNRRWLHGRDEVLDPNRYLRRVRWDARPFNDL</sequence>
<evidence type="ECO:0000313" key="3">
    <source>
        <dbReference type="EMBL" id="KAJ5552951.1"/>
    </source>
</evidence>
<evidence type="ECO:0000313" key="4">
    <source>
        <dbReference type="Proteomes" id="UP001220324"/>
    </source>
</evidence>
<accession>A0AAD6D4J6</accession>
<dbReference type="InterPro" id="IPR042098">
    <property type="entry name" value="TauD-like_sf"/>
</dbReference>
<protein>
    <submittedName>
        <fullName evidence="3">Clavaminate synthase-like protein</fullName>
    </submittedName>
</protein>
<dbReference type="InterPro" id="IPR003819">
    <property type="entry name" value="TauD/TfdA-like"/>
</dbReference>
<evidence type="ECO:0000256" key="1">
    <source>
        <dbReference type="ARBA" id="ARBA00023002"/>
    </source>
</evidence>
<keyword evidence="4" id="KW-1185">Reference proteome</keyword>
<dbReference type="SUPFAM" id="SSF51197">
    <property type="entry name" value="Clavaminate synthase-like"/>
    <property type="match status" value="1"/>
</dbReference>
<feature type="domain" description="TauD/TfdA-like" evidence="2">
    <location>
        <begin position="42"/>
        <end position="282"/>
    </location>
</feature>